<feature type="domain" description="HNH nuclease" evidence="2">
    <location>
        <begin position="199"/>
        <end position="280"/>
    </location>
</feature>
<organism evidence="3 4">
    <name type="scientific">Aspergillus pseudoustus</name>
    <dbReference type="NCBI Taxonomy" id="1810923"/>
    <lineage>
        <taxon>Eukaryota</taxon>
        <taxon>Fungi</taxon>
        <taxon>Dikarya</taxon>
        <taxon>Ascomycota</taxon>
        <taxon>Pezizomycotina</taxon>
        <taxon>Eurotiomycetes</taxon>
        <taxon>Eurotiomycetidae</taxon>
        <taxon>Eurotiales</taxon>
        <taxon>Aspergillaceae</taxon>
        <taxon>Aspergillus</taxon>
        <taxon>Aspergillus subgen. Nidulantes</taxon>
    </lineage>
</organism>
<feature type="compositionally biased region" description="Acidic residues" evidence="1">
    <location>
        <begin position="401"/>
        <end position="417"/>
    </location>
</feature>
<comment type="caution">
    <text evidence="3">The sequence shown here is derived from an EMBL/GenBank/DDBJ whole genome shotgun (WGS) entry which is preliminary data.</text>
</comment>
<feature type="region of interest" description="Disordered" evidence="1">
    <location>
        <begin position="91"/>
        <end position="189"/>
    </location>
</feature>
<feature type="compositionally biased region" description="Basic and acidic residues" evidence="1">
    <location>
        <begin position="174"/>
        <end position="183"/>
    </location>
</feature>
<dbReference type="Proteomes" id="UP001610446">
    <property type="component" value="Unassembled WGS sequence"/>
</dbReference>
<sequence>MDTYQEVWDPRRVDLVARIAAHIPPGESVEPGFWALVWLSDVERLENLVHQFENAVDAADKRAFYENTMWTKSLRTWATRDHVIKSKIVPKVPGIETPKRKSTSEMDPHHAKFSRRPESLAEAERRESYIIPAPRGRSGTRSPSKIPRPAAPPPLAATPATPAPSTATIPRQAESSELREYRRSPAMADKCQQRDNDACVITKGGDCTEVAHIYPFSLGTKVGQTTHRAFWETLSKFWSQDQVHKWEESVFGPKRTEILQNLLCLDPTAHALWGKAKFALKPLQLSLNSDTLTVQFYWLGHSTYAFKDLQTPPSQPSNIQSAVRGTRLFDCMNNRCLESGDVLTLTTNDPQNLPLPSIEILRLQWFLNRLVSLSGAADVTDNEIDPDNSMALAPPILAGSDDELSWEEEEETEEESEEARGLQVGTATSSAAPVTRIGENRPLAQAEGKQGESAVENPLVLRTRDPNIY</sequence>
<keyword evidence="4" id="KW-1185">Reference proteome</keyword>
<evidence type="ECO:0000313" key="3">
    <source>
        <dbReference type="EMBL" id="KAL2833528.1"/>
    </source>
</evidence>
<feature type="compositionally biased region" description="Low complexity" evidence="1">
    <location>
        <begin position="157"/>
        <end position="170"/>
    </location>
</feature>
<name>A0ABR4J0G5_9EURO</name>
<gene>
    <name evidence="3" type="ORF">BJY01DRAFT_253492</name>
</gene>
<feature type="compositionally biased region" description="Basic and acidic residues" evidence="1">
    <location>
        <begin position="97"/>
        <end position="128"/>
    </location>
</feature>
<dbReference type="Pfam" id="PF13391">
    <property type="entry name" value="HNH_2"/>
    <property type="match status" value="1"/>
</dbReference>
<dbReference type="EMBL" id="JBFXLU010000242">
    <property type="protein sequence ID" value="KAL2833528.1"/>
    <property type="molecule type" value="Genomic_DNA"/>
</dbReference>
<evidence type="ECO:0000259" key="2">
    <source>
        <dbReference type="Pfam" id="PF13391"/>
    </source>
</evidence>
<feature type="region of interest" description="Disordered" evidence="1">
    <location>
        <begin position="401"/>
        <end position="469"/>
    </location>
</feature>
<accession>A0ABR4J0G5</accession>
<protein>
    <recommendedName>
        <fullName evidence="2">HNH nuclease domain-containing protein</fullName>
    </recommendedName>
</protein>
<evidence type="ECO:0000256" key="1">
    <source>
        <dbReference type="SAM" id="MobiDB-lite"/>
    </source>
</evidence>
<dbReference type="InterPro" id="IPR003615">
    <property type="entry name" value="HNH_nuc"/>
</dbReference>
<proteinExistence type="predicted"/>
<reference evidence="3 4" key="1">
    <citation type="submission" date="2024-07" db="EMBL/GenBank/DDBJ databases">
        <title>Section-level genome sequencing and comparative genomics of Aspergillus sections Usti and Cavernicolus.</title>
        <authorList>
            <consortium name="Lawrence Berkeley National Laboratory"/>
            <person name="Nybo J.L."/>
            <person name="Vesth T.C."/>
            <person name="Theobald S."/>
            <person name="Frisvad J.C."/>
            <person name="Larsen T.O."/>
            <person name="Kjaerboelling I."/>
            <person name="Rothschild-Mancinelli K."/>
            <person name="Lyhne E.K."/>
            <person name="Kogle M.E."/>
            <person name="Barry K."/>
            <person name="Clum A."/>
            <person name="Na H."/>
            <person name="Ledsgaard L."/>
            <person name="Lin J."/>
            <person name="Lipzen A."/>
            <person name="Kuo A."/>
            <person name="Riley R."/>
            <person name="Mondo S."/>
            <person name="Labutti K."/>
            <person name="Haridas S."/>
            <person name="Pangalinan J."/>
            <person name="Salamov A.A."/>
            <person name="Simmons B.A."/>
            <person name="Magnuson J.K."/>
            <person name="Chen J."/>
            <person name="Drula E."/>
            <person name="Henrissat B."/>
            <person name="Wiebenga A."/>
            <person name="Lubbers R.J."/>
            <person name="Gomes A.C."/>
            <person name="Makela M.R."/>
            <person name="Stajich J."/>
            <person name="Grigoriev I.V."/>
            <person name="Mortensen U.H."/>
            <person name="De Vries R.P."/>
            <person name="Baker S.E."/>
            <person name="Andersen M.R."/>
        </authorList>
    </citation>
    <scope>NUCLEOTIDE SEQUENCE [LARGE SCALE GENOMIC DNA]</scope>
    <source>
        <strain evidence="3 4">CBS 123904</strain>
    </source>
</reference>
<evidence type="ECO:0000313" key="4">
    <source>
        <dbReference type="Proteomes" id="UP001610446"/>
    </source>
</evidence>